<reference evidence="7" key="1">
    <citation type="journal article" date="2014" name="Front. Microbiol.">
        <title>High frequency of phylogenetically diverse reductive dehalogenase-homologous genes in deep subseafloor sedimentary metagenomes.</title>
        <authorList>
            <person name="Kawai M."/>
            <person name="Futagami T."/>
            <person name="Toyoda A."/>
            <person name="Takaki Y."/>
            <person name="Nishi S."/>
            <person name="Hori S."/>
            <person name="Arai W."/>
            <person name="Tsubouchi T."/>
            <person name="Morono Y."/>
            <person name="Uchiyama I."/>
            <person name="Ito T."/>
            <person name="Fujiyama A."/>
            <person name="Inagaki F."/>
            <person name="Takami H."/>
        </authorList>
    </citation>
    <scope>NUCLEOTIDE SEQUENCE</scope>
    <source>
        <strain evidence="7">Expedition CK06-06</strain>
    </source>
</reference>
<dbReference type="InterPro" id="IPR020991">
    <property type="entry name" value="Connector_podovirus"/>
</dbReference>
<evidence type="ECO:0000256" key="2">
    <source>
        <dbReference type="ARBA" id="ARBA00022595"/>
    </source>
</evidence>
<feature type="non-terminal residue" evidence="7">
    <location>
        <position position="158"/>
    </location>
</feature>
<keyword evidence="3" id="KW-1188">Viral release from host cell</keyword>
<keyword evidence="6" id="KW-1160">Virus entry into host cell</keyword>
<dbReference type="AlphaFoldDB" id="X1I3D5"/>
<organism evidence="7">
    <name type="scientific">marine sediment metagenome</name>
    <dbReference type="NCBI Taxonomy" id="412755"/>
    <lineage>
        <taxon>unclassified sequences</taxon>
        <taxon>metagenomes</taxon>
        <taxon>ecological metagenomes</taxon>
    </lineage>
</organism>
<proteinExistence type="predicted"/>
<evidence type="ECO:0000256" key="5">
    <source>
        <dbReference type="ARBA" id="ARBA00023219"/>
    </source>
</evidence>
<evidence type="ECO:0000256" key="6">
    <source>
        <dbReference type="ARBA" id="ARBA00023296"/>
    </source>
</evidence>
<evidence type="ECO:0000256" key="4">
    <source>
        <dbReference type="ARBA" id="ARBA00022844"/>
    </source>
</evidence>
<sequence>MALTTKETKFHIDRNEELKDIRRVYEPLWEEIAEYIFPRRTGIGYKPSPGMKQTSKQYDSTAELGLNDLASSMHGTLTPTSMVWSSFKLRDYRLNQVKEVMDWLEICANAMTTARNQSNFRSEIHEVYLDLSGFGQGCIFIDERPLYYPGFNGLQYKS</sequence>
<accession>X1I3D5</accession>
<evidence type="ECO:0000256" key="3">
    <source>
        <dbReference type="ARBA" id="ARBA00022612"/>
    </source>
</evidence>
<dbReference type="Pfam" id="PF12236">
    <property type="entry name" value="Head-tail_con"/>
    <property type="match status" value="1"/>
</dbReference>
<comment type="subcellular location">
    <subcellularLocation>
        <location evidence="1">Virion</location>
    </subcellularLocation>
</comment>
<protein>
    <submittedName>
        <fullName evidence="7">Uncharacterized protein</fullName>
    </submittedName>
</protein>
<keyword evidence="4" id="KW-0946">Virion</keyword>
<gene>
    <name evidence="7" type="ORF">S03H2_50239</name>
</gene>
<comment type="caution">
    <text evidence="7">The sequence shown here is derived from an EMBL/GenBank/DDBJ whole genome shotgun (WGS) entry which is preliminary data.</text>
</comment>
<keyword evidence="5" id="KW-0231">Viral genome packaging</keyword>
<dbReference type="GO" id="GO:0044423">
    <property type="term" value="C:virion component"/>
    <property type="evidence" value="ECO:0007669"/>
    <property type="project" value="UniProtKB-KW"/>
</dbReference>
<name>X1I3D5_9ZZZZ</name>
<keyword evidence="2" id="KW-1162">Viral penetration into host cytoplasm</keyword>
<dbReference type="GO" id="GO:0046718">
    <property type="term" value="P:symbiont entry into host cell"/>
    <property type="evidence" value="ECO:0007669"/>
    <property type="project" value="UniProtKB-KW"/>
</dbReference>
<evidence type="ECO:0000313" key="7">
    <source>
        <dbReference type="EMBL" id="GAH63825.1"/>
    </source>
</evidence>
<evidence type="ECO:0000256" key="1">
    <source>
        <dbReference type="ARBA" id="ARBA00004328"/>
    </source>
</evidence>
<dbReference type="EMBL" id="BARU01031797">
    <property type="protein sequence ID" value="GAH63825.1"/>
    <property type="molecule type" value="Genomic_DNA"/>
</dbReference>